<dbReference type="EMBL" id="JAMRDG010000002">
    <property type="protein sequence ID" value="KAJ3691342.1"/>
    <property type="molecule type" value="Genomic_DNA"/>
</dbReference>
<evidence type="ECO:0000313" key="10">
    <source>
        <dbReference type="EMBL" id="KAJ3691342.1"/>
    </source>
</evidence>
<name>A0AAD5ZD37_9POAL</name>
<dbReference type="GO" id="GO:0043531">
    <property type="term" value="F:ADP binding"/>
    <property type="evidence" value="ECO:0007669"/>
    <property type="project" value="InterPro"/>
</dbReference>
<dbReference type="Gene3D" id="3.40.50.300">
    <property type="entry name" value="P-loop containing nucleotide triphosphate hydrolases"/>
    <property type="match status" value="1"/>
</dbReference>
<sequence>MASTNSHSGSLSTEECCISVVLTKIEACMLPEVLQQIGFTFPTSEPAFIKLKGYMKEIEKMLLVIQTCMTGEQLSNGVTFKSWLNQTTHVVKDVEEIIDEFACLIGETKEPTSNDSDDYSVDYLLIYIAEQLKQMSSVLQNLLELNQEISLAGREQSRWLEHGSQKDNNGTLSTMDAARQITSSVNIEAKDEMVGKEEEIKNLGEGIDGEIGQPVKWIVLPDVGVESFVLEKLRDVTVKEVLHLYGFTEKVEKLTSKLRQIQPFLKDAGRKQIVDKRVKQWVKEVRDVAYDIEDVIDTILSESEIFKGKKPGIEEAVKRWLKRIYKCRNFNRLVNRLGSEINIIEERLQEIEEMRIMFGLTNLGEGTEGEMRLPFQPIVLPDVDEEGIVGFEAERDVIRSLLLDEENKSRSVISIVGQGGLGKTTLARKVYNSEAVKQQFPIRIWVTISQKFNLIDILRMIVMQLHINPPRDLNDDDQLSELRELLTQEKYLMILDDIREEKFWDIIEIFFPDENNGSRILITTRKGSVVPKAHIEKVYELEYLTEELSLELFFKQALPDTNGKIPDDLYDIGKELTRKCGGLPLALRVLGGLLFRKSAENWRRQMETMDWVNDGKECIAIIGTSYEDLPVALKSCFMYFAAFPENYIINATSLLQMWVAEGFIPQQENKTLEDTAKMFLEYLVQRCMVQVSKRSWSGRIKYCCLNDILRELAIQKATEENFLQIFSESDANLTSRTSTSARRIAFHNFGDTELPKVSIVGPKLRTLIYFGKHFPSFKKLRMVRVMHLETSNTHEVYLRMEKLTTLRYFRCINRGYVVKLPDSFWNNKMLRYVKIENCILPGFVTGPSSSVKLENLEMLKGMIARDEFPHFPRIRKLGIKIRVRDSSHTALEAIANSMRKLENLESLFLGLDNLSHPAITRALKNYERMHSLYLYCFDSKPERQIGDSSLFPPSLIKLSLEHTYLKQDSMQELQKLPKLRVLLLACAAYNGRKLICSAGGFKCLQQLKLFVEPLKELKVEAGAMPLLNLLEIVSCDKLEMFPDLQYLTNLRELKLKGARMLCRPVFNCLLEGPDRHKLKHIPSITIEKY</sequence>
<dbReference type="InterPro" id="IPR027417">
    <property type="entry name" value="P-loop_NTPase"/>
</dbReference>
<dbReference type="InterPro" id="IPR041118">
    <property type="entry name" value="Rx_N"/>
</dbReference>
<dbReference type="InterPro" id="IPR058922">
    <property type="entry name" value="WHD_DRP"/>
</dbReference>
<dbReference type="Pfam" id="PF23598">
    <property type="entry name" value="LRR_14"/>
    <property type="match status" value="1"/>
</dbReference>
<dbReference type="InterPro" id="IPR036388">
    <property type="entry name" value="WH-like_DNA-bd_sf"/>
</dbReference>
<keyword evidence="11" id="KW-1185">Reference proteome</keyword>
<dbReference type="SUPFAM" id="SSF52058">
    <property type="entry name" value="L domain-like"/>
    <property type="match status" value="1"/>
</dbReference>
<keyword evidence="3" id="KW-0677">Repeat</keyword>
<dbReference type="InterPro" id="IPR042197">
    <property type="entry name" value="Apaf_helical"/>
</dbReference>
<dbReference type="GO" id="GO:0042742">
    <property type="term" value="P:defense response to bacterium"/>
    <property type="evidence" value="ECO:0007669"/>
    <property type="project" value="UniProtKB-ARBA"/>
</dbReference>
<dbReference type="FunFam" id="1.10.10.10:FF:000322">
    <property type="entry name" value="Probable disease resistance protein At1g63360"/>
    <property type="match status" value="1"/>
</dbReference>
<dbReference type="CDD" id="cd14798">
    <property type="entry name" value="RX-CC_like"/>
    <property type="match status" value="1"/>
</dbReference>
<evidence type="ECO:0000313" key="11">
    <source>
        <dbReference type="Proteomes" id="UP001210211"/>
    </source>
</evidence>
<dbReference type="Gene3D" id="1.10.8.430">
    <property type="entry name" value="Helical domain of apoptotic protease-activating factors"/>
    <property type="match status" value="1"/>
</dbReference>
<keyword evidence="4" id="KW-0547">Nucleotide-binding</keyword>
<keyword evidence="2" id="KW-0433">Leucine-rich repeat</keyword>
<dbReference type="Pfam" id="PF23559">
    <property type="entry name" value="WHD_DRP"/>
    <property type="match status" value="1"/>
</dbReference>
<evidence type="ECO:0000259" key="8">
    <source>
        <dbReference type="Pfam" id="PF23559"/>
    </source>
</evidence>
<evidence type="ECO:0000256" key="2">
    <source>
        <dbReference type="ARBA" id="ARBA00022614"/>
    </source>
</evidence>
<dbReference type="InterPro" id="IPR044974">
    <property type="entry name" value="Disease_R_plants"/>
</dbReference>
<comment type="similarity">
    <text evidence="1">Belongs to the disease resistance NB-LRR family.</text>
</comment>
<dbReference type="PANTHER" id="PTHR23155:SF1185">
    <property type="entry name" value="DISEASE RESISTANCE RPP8-LIKE PROTEIN 3-RELATED"/>
    <property type="match status" value="1"/>
</dbReference>
<feature type="domain" description="Disease resistance protein winged helix" evidence="8">
    <location>
        <begin position="643"/>
        <end position="713"/>
    </location>
</feature>
<feature type="domain" description="Disease resistance N-terminal" evidence="7">
    <location>
        <begin position="227"/>
        <end position="304"/>
    </location>
</feature>
<dbReference type="Gene3D" id="1.10.10.10">
    <property type="entry name" value="Winged helix-like DNA-binding domain superfamily/Winged helix DNA-binding domain"/>
    <property type="match status" value="1"/>
</dbReference>
<evidence type="ECO:0000256" key="1">
    <source>
        <dbReference type="ARBA" id="ARBA00008894"/>
    </source>
</evidence>
<evidence type="ECO:0000259" key="6">
    <source>
        <dbReference type="Pfam" id="PF00931"/>
    </source>
</evidence>
<dbReference type="Pfam" id="PF18052">
    <property type="entry name" value="Rx_N"/>
    <property type="match status" value="1"/>
</dbReference>
<dbReference type="GO" id="GO:0009626">
    <property type="term" value="P:plant-type hypersensitive response"/>
    <property type="evidence" value="ECO:0007669"/>
    <property type="project" value="UniProtKB-ARBA"/>
</dbReference>
<reference evidence="10 11" key="1">
    <citation type="journal article" date="2022" name="Cell">
        <title>Repeat-based holocentromeres influence genome architecture and karyotype evolution.</title>
        <authorList>
            <person name="Hofstatter P.G."/>
            <person name="Thangavel G."/>
            <person name="Lux T."/>
            <person name="Neumann P."/>
            <person name="Vondrak T."/>
            <person name="Novak P."/>
            <person name="Zhang M."/>
            <person name="Costa L."/>
            <person name="Castellani M."/>
            <person name="Scott A."/>
            <person name="Toegelov H."/>
            <person name="Fuchs J."/>
            <person name="Mata-Sucre Y."/>
            <person name="Dias Y."/>
            <person name="Vanzela A.L.L."/>
            <person name="Huettel B."/>
            <person name="Almeida C.C.S."/>
            <person name="Simkova H."/>
            <person name="Souza G."/>
            <person name="Pedrosa-Harand A."/>
            <person name="Macas J."/>
            <person name="Mayer K.F.X."/>
            <person name="Houben A."/>
            <person name="Marques A."/>
        </authorList>
    </citation>
    <scope>NUCLEOTIDE SEQUENCE [LARGE SCALE GENOMIC DNA]</scope>
    <source>
        <strain evidence="10">RhyTen1mFocal</strain>
    </source>
</reference>
<dbReference type="AlphaFoldDB" id="A0AAD5ZD37"/>
<organism evidence="10 11">
    <name type="scientific">Rhynchospora tenuis</name>
    <dbReference type="NCBI Taxonomy" id="198213"/>
    <lineage>
        <taxon>Eukaryota</taxon>
        <taxon>Viridiplantae</taxon>
        <taxon>Streptophyta</taxon>
        <taxon>Embryophyta</taxon>
        <taxon>Tracheophyta</taxon>
        <taxon>Spermatophyta</taxon>
        <taxon>Magnoliopsida</taxon>
        <taxon>Liliopsida</taxon>
        <taxon>Poales</taxon>
        <taxon>Cyperaceae</taxon>
        <taxon>Cyperoideae</taxon>
        <taxon>Rhynchosporeae</taxon>
        <taxon>Rhynchospora</taxon>
    </lineage>
</organism>
<dbReference type="GO" id="GO:0002758">
    <property type="term" value="P:innate immune response-activating signaling pathway"/>
    <property type="evidence" value="ECO:0007669"/>
    <property type="project" value="UniProtKB-ARBA"/>
</dbReference>
<dbReference type="SUPFAM" id="SSF52540">
    <property type="entry name" value="P-loop containing nucleoside triphosphate hydrolases"/>
    <property type="match status" value="1"/>
</dbReference>
<proteinExistence type="inferred from homology"/>
<evidence type="ECO:0000256" key="3">
    <source>
        <dbReference type="ARBA" id="ARBA00022737"/>
    </source>
</evidence>
<dbReference type="InterPro" id="IPR002182">
    <property type="entry name" value="NB-ARC"/>
</dbReference>
<evidence type="ECO:0000256" key="4">
    <source>
        <dbReference type="ARBA" id="ARBA00022741"/>
    </source>
</evidence>
<dbReference type="InterPro" id="IPR055414">
    <property type="entry name" value="LRR_R13L4/SHOC2-like"/>
</dbReference>
<keyword evidence="5" id="KW-0611">Plant defense</keyword>
<evidence type="ECO:0000256" key="5">
    <source>
        <dbReference type="ARBA" id="ARBA00022821"/>
    </source>
</evidence>
<dbReference type="InterPro" id="IPR038005">
    <property type="entry name" value="RX-like_CC"/>
</dbReference>
<dbReference type="Proteomes" id="UP001210211">
    <property type="component" value="Unassembled WGS sequence"/>
</dbReference>
<dbReference type="PRINTS" id="PR00364">
    <property type="entry name" value="DISEASERSIST"/>
</dbReference>
<dbReference type="Gene3D" id="1.20.5.4130">
    <property type="match status" value="1"/>
</dbReference>
<dbReference type="InterPro" id="IPR032675">
    <property type="entry name" value="LRR_dom_sf"/>
</dbReference>
<protein>
    <submittedName>
        <fullName evidence="10">Uncharacterized protein</fullName>
    </submittedName>
</protein>
<dbReference type="Pfam" id="PF00931">
    <property type="entry name" value="NB-ARC"/>
    <property type="match status" value="1"/>
</dbReference>
<evidence type="ECO:0000259" key="9">
    <source>
        <dbReference type="Pfam" id="PF23598"/>
    </source>
</evidence>
<dbReference type="FunFam" id="3.40.50.300:FF:001091">
    <property type="entry name" value="Probable disease resistance protein At1g61300"/>
    <property type="match status" value="1"/>
</dbReference>
<comment type="caution">
    <text evidence="10">The sequence shown here is derived from an EMBL/GenBank/DDBJ whole genome shotgun (WGS) entry which is preliminary data.</text>
</comment>
<dbReference type="PANTHER" id="PTHR23155">
    <property type="entry name" value="DISEASE RESISTANCE PROTEIN RP"/>
    <property type="match status" value="1"/>
</dbReference>
<gene>
    <name evidence="10" type="ORF">LUZ61_020506</name>
</gene>
<dbReference type="Gene3D" id="3.80.10.10">
    <property type="entry name" value="Ribonuclease Inhibitor"/>
    <property type="match status" value="1"/>
</dbReference>
<accession>A0AAD5ZD37</accession>
<evidence type="ECO:0000259" key="7">
    <source>
        <dbReference type="Pfam" id="PF18052"/>
    </source>
</evidence>
<feature type="domain" description="Disease resistance R13L4/SHOC-2-like LRR" evidence="9">
    <location>
        <begin position="851"/>
        <end position="1053"/>
    </location>
</feature>
<feature type="domain" description="NB-ARC" evidence="6">
    <location>
        <begin position="403"/>
        <end position="560"/>
    </location>
</feature>